<name>A0A3Q9IL11_9BACT</name>
<keyword evidence="2" id="KW-1185">Reference proteome</keyword>
<proteinExistence type="predicted"/>
<dbReference type="KEGG" id="buy:D8S85_00855"/>
<dbReference type="RefSeq" id="WP_127074707.1">
    <property type="nucleotide sequence ID" value="NZ_CP032819.1"/>
</dbReference>
<evidence type="ECO:0000313" key="1">
    <source>
        <dbReference type="EMBL" id="AZS28239.1"/>
    </source>
</evidence>
<reference evidence="1 2" key="1">
    <citation type="submission" date="2018-10" db="EMBL/GenBank/DDBJ databases">
        <title>Butyricimonas faecalis sp. nov., isolated from human faeces and emended description of the genus Butyricimonas.</title>
        <authorList>
            <person name="Le Roy T."/>
            <person name="Van der Smissen P."/>
            <person name="Paquot A."/>
            <person name="Delzenne N."/>
            <person name="Muccioli G."/>
            <person name="Collet J.-F."/>
            <person name="Cani P.D."/>
        </authorList>
    </citation>
    <scope>NUCLEOTIDE SEQUENCE [LARGE SCALE GENOMIC DNA]</scope>
    <source>
        <strain evidence="1 2">H184</strain>
    </source>
</reference>
<dbReference type="AlphaFoldDB" id="A0A3Q9IL11"/>
<sequence>MPKKKEKKIIDTGFVPGIYNYCDRWCERCPLQLRCMSFMMGKKLKERTKVNLGEEMPDDDESALARLKNIFDSTFDVLRELAEERGMAIEDIYSSEKVDRGFWGEDYEDLEDEDEEAGRQIEREDLVKCDRIYKTLAEKCQESIYQWFDEANIKEGDAPRTKEVKDALLEVNWYLDLIHAKIRRALYGYYIYSDKINATQEEDDYNGSAKVALLAVEISQNAWMVLRTCLSNFETSISHLIVVLEQLGLEIDHFFPKARYFKRPGFDC</sequence>
<dbReference type="Proteomes" id="UP000270673">
    <property type="component" value="Chromosome"/>
</dbReference>
<organism evidence="1 2">
    <name type="scientific">Butyricimonas faecalis</name>
    <dbReference type="NCBI Taxonomy" id="2093856"/>
    <lineage>
        <taxon>Bacteria</taxon>
        <taxon>Pseudomonadati</taxon>
        <taxon>Bacteroidota</taxon>
        <taxon>Bacteroidia</taxon>
        <taxon>Bacteroidales</taxon>
        <taxon>Odoribacteraceae</taxon>
        <taxon>Butyricimonas</taxon>
    </lineage>
</organism>
<accession>A0A3Q9IL11</accession>
<dbReference type="EMBL" id="CP032819">
    <property type="protein sequence ID" value="AZS28239.1"/>
    <property type="molecule type" value="Genomic_DNA"/>
</dbReference>
<evidence type="ECO:0000313" key="2">
    <source>
        <dbReference type="Proteomes" id="UP000270673"/>
    </source>
</evidence>
<protein>
    <submittedName>
        <fullName evidence="1">Uncharacterized protein</fullName>
    </submittedName>
</protein>
<dbReference type="OrthoDB" id="1114593at2"/>
<gene>
    <name evidence="1" type="ORF">D8S85_00855</name>
</gene>